<dbReference type="InterPro" id="IPR036939">
    <property type="entry name" value="Cu2_ascorb_mOase_N_sf"/>
</dbReference>
<evidence type="ECO:0000256" key="1">
    <source>
        <dbReference type="ARBA" id="ARBA00010676"/>
    </source>
</evidence>
<keyword evidence="6" id="KW-0503">Monooxygenase</keyword>
<dbReference type="SMART" id="SM00664">
    <property type="entry name" value="DoH"/>
    <property type="match status" value="1"/>
</dbReference>
<keyword evidence="4" id="KW-0732">Signal</keyword>
<dbReference type="InterPro" id="IPR008977">
    <property type="entry name" value="PHM/PNGase_F_dom_sf"/>
</dbReference>
<dbReference type="SUPFAM" id="SSF49742">
    <property type="entry name" value="PHM/PNGase F"/>
    <property type="match status" value="2"/>
</dbReference>
<evidence type="ECO:0000256" key="3">
    <source>
        <dbReference type="ARBA" id="ARBA00023180"/>
    </source>
</evidence>
<protein>
    <submittedName>
        <fullName evidence="6">Putative dopamine beta-monooxygenase</fullName>
    </submittedName>
</protein>
<dbReference type="GeneID" id="129796083"/>
<dbReference type="Gene3D" id="2.60.40.1210">
    <property type="entry name" value="Cellobiose dehydrogenase, cytochrome domain"/>
    <property type="match status" value="1"/>
</dbReference>
<dbReference type="InterPro" id="IPR000323">
    <property type="entry name" value="Cu2_ascorb_mOase_N"/>
</dbReference>
<dbReference type="InterPro" id="IPR000945">
    <property type="entry name" value="DBH-like"/>
</dbReference>
<dbReference type="GO" id="GO:0005507">
    <property type="term" value="F:copper ion binding"/>
    <property type="evidence" value="ECO:0007669"/>
    <property type="project" value="InterPro"/>
</dbReference>
<dbReference type="PROSITE" id="PS50836">
    <property type="entry name" value="DOMON"/>
    <property type="match status" value="1"/>
</dbReference>
<dbReference type="KEGG" id="lll:129796083"/>
<keyword evidence="3" id="KW-0325">Glycoprotein</keyword>
<proteinExistence type="inferred from homology"/>
<dbReference type="RefSeq" id="XP_055693771.1">
    <property type="nucleotide sequence ID" value="XM_055837796.1"/>
</dbReference>
<organism evidence="6">
    <name type="scientific">Lutzomyia longipalpis</name>
    <name type="common">Sand fly</name>
    <dbReference type="NCBI Taxonomy" id="7200"/>
    <lineage>
        <taxon>Eukaryota</taxon>
        <taxon>Metazoa</taxon>
        <taxon>Ecdysozoa</taxon>
        <taxon>Arthropoda</taxon>
        <taxon>Hexapoda</taxon>
        <taxon>Insecta</taxon>
        <taxon>Pterygota</taxon>
        <taxon>Neoptera</taxon>
        <taxon>Endopterygota</taxon>
        <taxon>Diptera</taxon>
        <taxon>Nematocera</taxon>
        <taxon>Psychodoidea</taxon>
        <taxon>Psychodidae</taxon>
        <taxon>Lutzomyia</taxon>
        <taxon>Lutzomyia</taxon>
    </lineage>
</organism>
<dbReference type="Pfam" id="PF01082">
    <property type="entry name" value="Cu2_monooxygen"/>
    <property type="match status" value="1"/>
</dbReference>
<dbReference type="InterPro" id="IPR024548">
    <property type="entry name" value="Cu2_monoox_C"/>
</dbReference>
<dbReference type="OrthoDB" id="19261at2759"/>
<evidence type="ECO:0000313" key="6">
    <source>
        <dbReference type="EMBL" id="MBC1171240.1"/>
    </source>
</evidence>
<accession>A0A7G3AEP4</accession>
<dbReference type="GO" id="GO:0042421">
    <property type="term" value="P:norepinephrine biosynthetic process"/>
    <property type="evidence" value="ECO:0007669"/>
    <property type="project" value="TreeGrafter"/>
</dbReference>
<dbReference type="CTD" id="40453"/>
<reference evidence="6" key="1">
    <citation type="journal article" date="2020" name="BMC">
        <title>Leishmania infection induces a limited differential gene expression in the sand fly midgut.</title>
        <authorList>
            <person name="Coutinho-Abreu I.V."/>
            <person name="Serafim T.D."/>
            <person name="Meneses C."/>
            <person name="Kamhawi S."/>
            <person name="Oliveira F."/>
            <person name="Valenzuela J.G."/>
        </authorList>
    </citation>
    <scope>NUCLEOTIDE SEQUENCE</scope>
    <source>
        <strain evidence="6">Jacobina</strain>
        <tissue evidence="6">Midgut</tissue>
    </source>
</reference>
<dbReference type="VEuPathDB" id="VectorBase:LLONM1_010824"/>
<dbReference type="Pfam" id="PF03712">
    <property type="entry name" value="Cu2_monoox_C"/>
    <property type="match status" value="1"/>
</dbReference>
<dbReference type="CDD" id="cd09631">
    <property type="entry name" value="DOMON_DOH"/>
    <property type="match status" value="1"/>
</dbReference>
<dbReference type="PRINTS" id="PR00767">
    <property type="entry name" value="DBMONOXGNASE"/>
</dbReference>
<dbReference type="InterPro" id="IPR028460">
    <property type="entry name" value="Tbh/DBH"/>
</dbReference>
<keyword evidence="2" id="KW-1015">Disulfide bond</keyword>
<name>A0A7G3AEP4_LUTLO</name>
<dbReference type="Pfam" id="PF03351">
    <property type="entry name" value="DOMON"/>
    <property type="match status" value="1"/>
</dbReference>
<dbReference type="GO" id="GO:0004500">
    <property type="term" value="F:dopamine beta-monooxygenase activity"/>
    <property type="evidence" value="ECO:0007669"/>
    <property type="project" value="InterPro"/>
</dbReference>
<dbReference type="EMBL" id="GITU01002537">
    <property type="protein sequence ID" value="MBC1171240.1"/>
    <property type="molecule type" value="Transcribed_RNA"/>
</dbReference>
<feature type="domain" description="DOMON" evidence="5">
    <location>
        <begin position="30"/>
        <end position="146"/>
    </location>
</feature>
<dbReference type="InterPro" id="IPR005018">
    <property type="entry name" value="DOMON_domain"/>
</dbReference>
<dbReference type="InterPro" id="IPR045266">
    <property type="entry name" value="DOH_DOMON"/>
</dbReference>
<dbReference type="GO" id="GO:0030667">
    <property type="term" value="C:secretory granule membrane"/>
    <property type="evidence" value="ECO:0007669"/>
    <property type="project" value="TreeGrafter"/>
</dbReference>
<comment type="similarity">
    <text evidence="1">Belongs to the copper type II ascorbate-dependent monooxygenase family.</text>
</comment>
<dbReference type="GO" id="GO:0042420">
    <property type="term" value="P:dopamine catabolic process"/>
    <property type="evidence" value="ECO:0007669"/>
    <property type="project" value="TreeGrafter"/>
</dbReference>
<dbReference type="GO" id="GO:0006589">
    <property type="term" value="P:octopamine biosynthetic process"/>
    <property type="evidence" value="ECO:0007669"/>
    <property type="project" value="TreeGrafter"/>
</dbReference>
<dbReference type="AlphaFoldDB" id="A0A7G3AEP4"/>
<sequence length="663" mass="74771">MLGKMVLLLVIVCLSGAWGANWDHAVDFNDNFRLLWTVRGAEITMEVQAKTHGYIGVGFSEDGTLSGADMAIGWIDQGQPYFQDRHVKKNSDGEPVVDPSQDYVLLLGYENATHTVLRFRRKLDTCDTYHDLPITNDTMRVIFMYHEGEPRRGAVTPGSLPKPLEAYRGYQSLFLTQRVSQDSIRLDLKVRTLELRNQDVELPQNDATLYWCKIFKLTDINKKHHLVKYEPVFESTASRPYMHHIVLYECQGSSSELEMLSREQGRPCFQPDNPRQCNVVVATWARGSEGFTFPQEVGYPLDIYQARYYMMETHYHHAMDGVGVNINSPPMVDNSGLRLYYTQALRKYDAGVLSVGIDPNWRHIIPPGQERVISEGHCIEDCTKAAFPPSGINVFGVMMRTHQIGKQVRLRQIRGHEELPPVAQDSNTDANYQEFRRLAAPVKALPGDRLVAECTYDSSTRKAITLGGKTTREETCLVLALYYPRQKELTVCHSLPSLPTVLHSLGIEELAVNSNPVLILLPAELAGMTLESRLVTYDWANQFDSFQRITRRGSFKPLCWGAKNTLIPGTEYIEAHSPNLTKVWHPPLTCSTKTRFVTQNNLDIPVLEEDESNNIIEGAARSKVSRSSATETMGLSNATNLRHFLALLPVALLPLFSTNFLAP</sequence>
<dbReference type="PANTHER" id="PTHR10157:SF40">
    <property type="entry name" value="MOXD1 HOMOLOG 2"/>
    <property type="match status" value="1"/>
</dbReference>
<dbReference type="PANTHER" id="PTHR10157">
    <property type="entry name" value="DOPAMINE BETA HYDROXYLASE RELATED"/>
    <property type="match status" value="1"/>
</dbReference>
<dbReference type="InterPro" id="IPR014784">
    <property type="entry name" value="Cu2_ascorb_mOase-like_C"/>
</dbReference>
<dbReference type="Gene3D" id="2.60.120.230">
    <property type="match status" value="1"/>
</dbReference>
<feature type="chain" id="PRO_5028974926" evidence="4">
    <location>
        <begin position="20"/>
        <end position="663"/>
    </location>
</feature>
<evidence type="ECO:0000256" key="2">
    <source>
        <dbReference type="ARBA" id="ARBA00023157"/>
    </source>
</evidence>
<dbReference type="FunFam" id="2.60.120.310:FF:000007">
    <property type="entry name" value="MOXD1 homolog 2"/>
    <property type="match status" value="1"/>
</dbReference>
<dbReference type="FunFam" id="2.60.120.230:FF:000001">
    <property type="entry name" value="Monooxygenase, DBH-like 1"/>
    <property type="match status" value="1"/>
</dbReference>
<evidence type="ECO:0000259" key="5">
    <source>
        <dbReference type="PROSITE" id="PS50836"/>
    </source>
</evidence>
<keyword evidence="6" id="KW-0560">Oxidoreductase</keyword>
<dbReference type="Gene3D" id="2.60.120.310">
    <property type="entry name" value="Copper type II, ascorbate-dependent monooxygenase, N-terminal domain"/>
    <property type="match status" value="1"/>
</dbReference>
<dbReference type="GO" id="GO:0005615">
    <property type="term" value="C:extracellular space"/>
    <property type="evidence" value="ECO:0007669"/>
    <property type="project" value="TreeGrafter"/>
</dbReference>
<evidence type="ECO:0000256" key="4">
    <source>
        <dbReference type="SAM" id="SignalP"/>
    </source>
</evidence>
<feature type="signal peptide" evidence="4">
    <location>
        <begin position="1"/>
        <end position="19"/>
    </location>
</feature>